<dbReference type="PANTHER" id="PTHR34982:SF1">
    <property type="entry name" value="FLAGELLAR ASSEMBLY PROTEIN FLIH"/>
    <property type="match status" value="1"/>
</dbReference>
<dbReference type="STRING" id="642780.SAMN04488570_1875"/>
<dbReference type="GO" id="GO:0015031">
    <property type="term" value="P:protein transport"/>
    <property type="evidence" value="ECO:0007669"/>
    <property type="project" value="UniProtKB-KW"/>
</dbReference>
<evidence type="ECO:0000256" key="2">
    <source>
        <dbReference type="ARBA" id="ARBA00022927"/>
    </source>
</evidence>
<dbReference type="RefSeq" id="WP_091728777.1">
    <property type="nucleotide sequence ID" value="NZ_LT629757.1"/>
</dbReference>
<dbReference type="AlphaFoldDB" id="A0A1H1S8B2"/>
<dbReference type="GO" id="GO:0005829">
    <property type="term" value="C:cytosol"/>
    <property type="evidence" value="ECO:0007669"/>
    <property type="project" value="TreeGrafter"/>
</dbReference>
<accession>A0A1H1S8B2</accession>
<keyword evidence="5" id="KW-1185">Reference proteome</keyword>
<keyword evidence="4" id="KW-0966">Cell projection</keyword>
<proteinExistence type="predicted"/>
<keyword evidence="4" id="KW-0282">Flagellum</keyword>
<feature type="region of interest" description="Disordered" evidence="3">
    <location>
        <begin position="78"/>
        <end position="101"/>
    </location>
</feature>
<evidence type="ECO:0000313" key="4">
    <source>
        <dbReference type="EMBL" id="SDS43539.1"/>
    </source>
</evidence>
<protein>
    <submittedName>
        <fullName evidence="4">Flagellar assembly protein FliH</fullName>
    </submittedName>
</protein>
<dbReference type="PANTHER" id="PTHR34982">
    <property type="entry name" value="YOP PROTEINS TRANSLOCATION PROTEIN L"/>
    <property type="match status" value="1"/>
</dbReference>
<dbReference type="InterPro" id="IPR051472">
    <property type="entry name" value="T3SS_Stator/FliH"/>
</dbReference>
<dbReference type="EMBL" id="LT629757">
    <property type="protein sequence ID" value="SDS43539.1"/>
    <property type="molecule type" value="Genomic_DNA"/>
</dbReference>
<keyword evidence="4" id="KW-0969">Cilium</keyword>
<sequence>MTSSSEPRVLRLADHVETTPLVVTDLRSGHWTRLGSGGVLGDRVTEEAMSDLAEKARTAGHAEGYAVGWSLGSRRADQEARARREAEERQHAEDRDRREQEHARALADLVRAAHALDAAIADAVARVEQQAAALALELTRELVGEAAATAGVGAVAARVRSALPVPPPGAVLHAHPDVAHHPDADWPAGVTVRADANLGRADVLVDLDEGVLDLRVDHALQRLGEVLA</sequence>
<keyword evidence="2" id="KW-0653">Protein transport</keyword>
<organism evidence="4 5">
    <name type="scientific">Nocardioides scoriae</name>
    <dbReference type="NCBI Taxonomy" id="642780"/>
    <lineage>
        <taxon>Bacteria</taxon>
        <taxon>Bacillati</taxon>
        <taxon>Actinomycetota</taxon>
        <taxon>Actinomycetes</taxon>
        <taxon>Propionibacteriales</taxon>
        <taxon>Nocardioidaceae</taxon>
        <taxon>Nocardioides</taxon>
    </lineage>
</organism>
<evidence type="ECO:0000256" key="3">
    <source>
        <dbReference type="SAM" id="MobiDB-lite"/>
    </source>
</evidence>
<gene>
    <name evidence="4" type="ORF">SAMN04488570_1875</name>
</gene>
<reference evidence="5" key="1">
    <citation type="submission" date="2016-10" db="EMBL/GenBank/DDBJ databases">
        <authorList>
            <person name="Varghese N."/>
            <person name="Submissions S."/>
        </authorList>
    </citation>
    <scope>NUCLEOTIDE SEQUENCE [LARGE SCALE GENOMIC DNA]</scope>
    <source>
        <strain evidence="5">DSM 22127</strain>
    </source>
</reference>
<evidence type="ECO:0000256" key="1">
    <source>
        <dbReference type="ARBA" id="ARBA00022448"/>
    </source>
</evidence>
<name>A0A1H1S8B2_9ACTN</name>
<keyword evidence="1" id="KW-0813">Transport</keyword>
<dbReference type="Proteomes" id="UP000198859">
    <property type="component" value="Chromosome I"/>
</dbReference>
<evidence type="ECO:0000313" key="5">
    <source>
        <dbReference type="Proteomes" id="UP000198859"/>
    </source>
</evidence>
<dbReference type="OrthoDB" id="3788545at2"/>